<keyword evidence="3" id="KW-1185">Reference proteome</keyword>
<comment type="caution">
    <text evidence="2">The sequence shown here is derived from an EMBL/GenBank/DDBJ whole genome shotgun (WGS) entry which is preliminary data.</text>
</comment>
<accession>A0A8X6HW81</accession>
<organism evidence="2 3">
    <name type="scientific">Trichonephila clavata</name>
    <name type="common">Joro spider</name>
    <name type="synonym">Nephila clavata</name>
    <dbReference type="NCBI Taxonomy" id="2740835"/>
    <lineage>
        <taxon>Eukaryota</taxon>
        <taxon>Metazoa</taxon>
        <taxon>Ecdysozoa</taxon>
        <taxon>Arthropoda</taxon>
        <taxon>Chelicerata</taxon>
        <taxon>Arachnida</taxon>
        <taxon>Araneae</taxon>
        <taxon>Araneomorphae</taxon>
        <taxon>Entelegynae</taxon>
        <taxon>Araneoidea</taxon>
        <taxon>Nephilidae</taxon>
        <taxon>Trichonephila</taxon>
    </lineage>
</organism>
<sequence length="142" mass="15906">MDASFYFVHQDDNSQELDDQIVPSSKLNLAGKNNDSSDYSAATTIKVFQKSSNPYVGDLVQVTVAKPSEHVQSFAGHEFSLDSISNHSLEHEENTSRGEHISDFVKSIQNYRKSISSPYFNGDSNEFVEENSKNPLSFHVKN</sequence>
<dbReference type="EMBL" id="BMAO01026577">
    <property type="protein sequence ID" value="GFR10789.1"/>
    <property type="molecule type" value="Genomic_DNA"/>
</dbReference>
<reference evidence="2" key="1">
    <citation type="submission" date="2020-07" db="EMBL/GenBank/DDBJ databases">
        <title>Multicomponent nature underlies the extraordinary mechanical properties of spider dragline silk.</title>
        <authorList>
            <person name="Kono N."/>
            <person name="Nakamura H."/>
            <person name="Mori M."/>
            <person name="Yoshida Y."/>
            <person name="Ohtoshi R."/>
            <person name="Malay A.D."/>
            <person name="Moran D.A.P."/>
            <person name="Tomita M."/>
            <person name="Numata K."/>
            <person name="Arakawa K."/>
        </authorList>
    </citation>
    <scope>NUCLEOTIDE SEQUENCE</scope>
</reference>
<evidence type="ECO:0000313" key="3">
    <source>
        <dbReference type="Proteomes" id="UP000887116"/>
    </source>
</evidence>
<dbReference type="OrthoDB" id="10564690at2759"/>
<evidence type="ECO:0000256" key="1">
    <source>
        <dbReference type="SAM" id="MobiDB-lite"/>
    </source>
</evidence>
<evidence type="ECO:0000313" key="2">
    <source>
        <dbReference type="EMBL" id="GFR10789.1"/>
    </source>
</evidence>
<proteinExistence type="predicted"/>
<name>A0A8X6HW81_TRICU</name>
<protein>
    <submittedName>
        <fullName evidence="2">Dendritic arbor reduction protein 1</fullName>
    </submittedName>
</protein>
<gene>
    <name evidence="2" type="primary">dar1_1</name>
    <name evidence="2" type="ORF">TNCT_121971</name>
</gene>
<feature type="region of interest" description="Disordered" evidence="1">
    <location>
        <begin position="121"/>
        <end position="142"/>
    </location>
</feature>
<dbReference type="Proteomes" id="UP000887116">
    <property type="component" value="Unassembled WGS sequence"/>
</dbReference>
<dbReference type="AlphaFoldDB" id="A0A8X6HW81"/>